<keyword evidence="2" id="KW-1185">Reference proteome</keyword>
<organism evidence="1 2">
    <name type="scientific">Flagellimonas nanhaiensis</name>
    <dbReference type="NCBI Taxonomy" id="2292706"/>
    <lineage>
        <taxon>Bacteria</taxon>
        <taxon>Pseudomonadati</taxon>
        <taxon>Bacteroidota</taxon>
        <taxon>Flavobacteriia</taxon>
        <taxon>Flavobacteriales</taxon>
        <taxon>Flavobacteriaceae</taxon>
        <taxon>Flagellimonas</taxon>
    </lineage>
</organism>
<evidence type="ECO:0000313" key="2">
    <source>
        <dbReference type="Proteomes" id="UP000261828"/>
    </source>
</evidence>
<evidence type="ECO:0000313" key="1">
    <source>
        <dbReference type="EMBL" id="RDY57932.1"/>
    </source>
</evidence>
<protein>
    <submittedName>
        <fullName evidence="1">Uncharacterized protein</fullName>
    </submittedName>
</protein>
<dbReference type="Proteomes" id="UP000261828">
    <property type="component" value="Unassembled WGS sequence"/>
</dbReference>
<dbReference type="EMBL" id="QTJX01000006">
    <property type="protein sequence ID" value="RDY57932.1"/>
    <property type="molecule type" value="Genomic_DNA"/>
</dbReference>
<reference evidence="1 2" key="1">
    <citation type="submission" date="2018-08" db="EMBL/GenBank/DDBJ databases">
        <title>Muricauda nanhaiensis sp. nov., isolated from seawater of the South China Sea.</title>
        <authorList>
            <person name="Dang Y."/>
        </authorList>
    </citation>
    <scope>NUCLEOTIDE SEQUENCE [LARGE SCALE GENOMIC DNA]</scope>
    <source>
        <strain evidence="1 2">SM1704</strain>
    </source>
</reference>
<proteinExistence type="predicted"/>
<comment type="caution">
    <text evidence="1">The sequence shown here is derived from an EMBL/GenBank/DDBJ whole genome shotgun (WGS) entry which is preliminary data.</text>
</comment>
<gene>
    <name evidence="1" type="ORF">DX873_17450</name>
</gene>
<sequence>MKLDFGVPITGMVLAPFYAALRETAKGGISPHKIGVSAEATPPFLFSRNRVCAGRFRAVYHLGGKRDRTAMGSLSFH</sequence>
<dbReference type="AlphaFoldDB" id="A0A371JLN8"/>
<name>A0A371JLN8_9FLAO</name>
<accession>A0A371JLN8</accession>
<dbReference type="RefSeq" id="WP_116185777.1">
    <property type="nucleotide sequence ID" value="NZ_QTJX01000006.1"/>
</dbReference>